<name>A0ABV1AF75_9TELE</name>
<sequence>MLPRPNKKTCLTRRSINTTHLTSLQPCCYGTEARGGQNYSKTSPAHSVMLLRVFAEPKCKLKLGSHM</sequence>
<proteinExistence type="predicted"/>
<comment type="caution">
    <text evidence="1">The sequence shown here is derived from an EMBL/GenBank/DDBJ whole genome shotgun (WGS) entry which is preliminary data.</text>
</comment>
<dbReference type="Proteomes" id="UP001469553">
    <property type="component" value="Unassembled WGS sequence"/>
</dbReference>
<evidence type="ECO:0000313" key="1">
    <source>
        <dbReference type="EMBL" id="MEQ2316083.1"/>
    </source>
</evidence>
<organism evidence="1 2">
    <name type="scientific">Ameca splendens</name>
    <dbReference type="NCBI Taxonomy" id="208324"/>
    <lineage>
        <taxon>Eukaryota</taxon>
        <taxon>Metazoa</taxon>
        <taxon>Chordata</taxon>
        <taxon>Craniata</taxon>
        <taxon>Vertebrata</taxon>
        <taxon>Euteleostomi</taxon>
        <taxon>Actinopterygii</taxon>
        <taxon>Neopterygii</taxon>
        <taxon>Teleostei</taxon>
        <taxon>Neoteleostei</taxon>
        <taxon>Acanthomorphata</taxon>
        <taxon>Ovalentaria</taxon>
        <taxon>Atherinomorphae</taxon>
        <taxon>Cyprinodontiformes</taxon>
        <taxon>Goodeidae</taxon>
        <taxon>Ameca</taxon>
    </lineage>
</organism>
<protein>
    <submittedName>
        <fullName evidence="1">Uncharacterized protein</fullName>
    </submittedName>
</protein>
<accession>A0ABV1AF75</accession>
<dbReference type="EMBL" id="JAHRIP010087924">
    <property type="protein sequence ID" value="MEQ2316083.1"/>
    <property type="molecule type" value="Genomic_DNA"/>
</dbReference>
<keyword evidence="2" id="KW-1185">Reference proteome</keyword>
<evidence type="ECO:0000313" key="2">
    <source>
        <dbReference type="Proteomes" id="UP001469553"/>
    </source>
</evidence>
<gene>
    <name evidence="1" type="ORF">AMECASPLE_029098</name>
</gene>
<feature type="non-terminal residue" evidence="1">
    <location>
        <position position="67"/>
    </location>
</feature>
<reference evidence="1 2" key="1">
    <citation type="submission" date="2021-06" db="EMBL/GenBank/DDBJ databases">
        <authorList>
            <person name="Palmer J.M."/>
        </authorList>
    </citation>
    <scope>NUCLEOTIDE SEQUENCE [LARGE SCALE GENOMIC DNA]</scope>
    <source>
        <strain evidence="1 2">AS_MEX2019</strain>
        <tissue evidence="1">Muscle</tissue>
    </source>
</reference>